<keyword evidence="4 5" id="KW-0472">Membrane</keyword>
<proteinExistence type="predicted"/>
<comment type="subcellular location">
    <subcellularLocation>
        <location evidence="1">Membrane</location>
        <topology evidence="1">Multi-pass membrane protein</topology>
    </subcellularLocation>
</comment>
<reference evidence="7 8" key="1">
    <citation type="submission" date="2019-05" db="EMBL/GenBank/DDBJ databases">
        <authorList>
            <person name="Zhang J.-Y."/>
            <person name="Feg X."/>
            <person name="Du Z.-J."/>
        </authorList>
    </citation>
    <scope>NUCLEOTIDE SEQUENCE [LARGE SCALE GENOMIC DNA]</scope>
    <source>
        <strain evidence="7 8">RZ26</strain>
    </source>
</reference>
<dbReference type="PANTHER" id="PTHR11814">
    <property type="entry name" value="SULFATE TRANSPORTER"/>
    <property type="match status" value="1"/>
</dbReference>
<evidence type="ECO:0000256" key="3">
    <source>
        <dbReference type="ARBA" id="ARBA00022989"/>
    </source>
</evidence>
<evidence type="ECO:0000256" key="4">
    <source>
        <dbReference type="ARBA" id="ARBA00023136"/>
    </source>
</evidence>
<evidence type="ECO:0000313" key="7">
    <source>
        <dbReference type="EMBL" id="TMM58040.1"/>
    </source>
</evidence>
<dbReference type="InterPro" id="IPR036513">
    <property type="entry name" value="STAS_dom_sf"/>
</dbReference>
<feature type="transmembrane region" description="Helical" evidence="5">
    <location>
        <begin position="49"/>
        <end position="65"/>
    </location>
</feature>
<dbReference type="InterPro" id="IPR011547">
    <property type="entry name" value="SLC26A/SulP_dom"/>
</dbReference>
<evidence type="ECO:0000256" key="5">
    <source>
        <dbReference type="SAM" id="Phobius"/>
    </source>
</evidence>
<dbReference type="AlphaFoldDB" id="A0A5S3PSY2"/>
<feature type="transmembrane region" description="Helical" evidence="5">
    <location>
        <begin position="382"/>
        <end position="414"/>
    </location>
</feature>
<keyword evidence="3 5" id="KW-1133">Transmembrane helix</keyword>
<dbReference type="OrthoDB" id="9771198at2"/>
<feature type="transmembrane region" description="Helical" evidence="5">
    <location>
        <begin position="131"/>
        <end position="149"/>
    </location>
</feature>
<feature type="transmembrane region" description="Helical" evidence="5">
    <location>
        <begin position="353"/>
        <end position="370"/>
    </location>
</feature>
<feature type="transmembrane region" description="Helical" evidence="5">
    <location>
        <begin position="98"/>
        <end position="119"/>
    </location>
</feature>
<dbReference type="Pfam" id="PF00916">
    <property type="entry name" value="Sulfate_transp"/>
    <property type="match status" value="1"/>
</dbReference>
<dbReference type="GO" id="GO:0008271">
    <property type="term" value="F:secondary active sulfate transmembrane transporter activity"/>
    <property type="evidence" value="ECO:0007669"/>
    <property type="project" value="InterPro"/>
</dbReference>
<dbReference type="Proteomes" id="UP000310314">
    <property type="component" value="Unassembled WGS sequence"/>
</dbReference>
<dbReference type="PROSITE" id="PS50801">
    <property type="entry name" value="STAS"/>
    <property type="match status" value="1"/>
</dbReference>
<evidence type="ECO:0000259" key="6">
    <source>
        <dbReference type="PROSITE" id="PS50801"/>
    </source>
</evidence>
<gene>
    <name evidence="7" type="primary">sulP</name>
    <name evidence="7" type="ORF">FEE95_01030</name>
</gene>
<organism evidence="7 8">
    <name type="scientific">Maribacter algarum</name>
    <name type="common">ex Zhang et al. 2020</name>
    <dbReference type="NCBI Taxonomy" id="2578118"/>
    <lineage>
        <taxon>Bacteria</taxon>
        <taxon>Pseudomonadati</taxon>
        <taxon>Bacteroidota</taxon>
        <taxon>Flavobacteriia</taxon>
        <taxon>Flavobacteriales</taxon>
        <taxon>Flavobacteriaceae</taxon>
        <taxon>Maribacter</taxon>
    </lineage>
</organism>
<dbReference type="InterPro" id="IPR018045">
    <property type="entry name" value="S04_transporter_CS"/>
</dbReference>
<feature type="transmembrane region" description="Helical" evidence="5">
    <location>
        <begin position="23"/>
        <end position="43"/>
    </location>
</feature>
<accession>A0A5S3PSY2</accession>
<dbReference type="PROSITE" id="PS01130">
    <property type="entry name" value="SLC26A"/>
    <property type="match status" value="1"/>
</dbReference>
<dbReference type="EMBL" id="VATY01000001">
    <property type="protein sequence ID" value="TMM58040.1"/>
    <property type="molecule type" value="Genomic_DNA"/>
</dbReference>
<dbReference type="InterPro" id="IPR002645">
    <property type="entry name" value="STAS_dom"/>
</dbReference>
<feature type="transmembrane region" description="Helical" evidence="5">
    <location>
        <begin position="326"/>
        <end position="347"/>
    </location>
</feature>
<name>A0A5S3PSY2_9FLAO</name>
<dbReference type="InterPro" id="IPR001902">
    <property type="entry name" value="SLC26A/SulP_fam"/>
</dbReference>
<feature type="domain" description="STAS" evidence="6">
    <location>
        <begin position="439"/>
        <end position="554"/>
    </location>
</feature>
<dbReference type="RefSeq" id="WP_138655978.1">
    <property type="nucleotide sequence ID" value="NZ_VATY01000001.1"/>
</dbReference>
<dbReference type="NCBIfam" id="TIGR00815">
    <property type="entry name" value="sulP"/>
    <property type="match status" value="1"/>
</dbReference>
<keyword evidence="2 5" id="KW-0812">Transmembrane</keyword>
<evidence type="ECO:0000256" key="2">
    <source>
        <dbReference type="ARBA" id="ARBA00022692"/>
    </source>
</evidence>
<evidence type="ECO:0000313" key="8">
    <source>
        <dbReference type="Proteomes" id="UP000310314"/>
    </source>
</evidence>
<feature type="transmembrane region" description="Helical" evidence="5">
    <location>
        <begin position="202"/>
        <end position="219"/>
    </location>
</feature>
<protein>
    <submittedName>
        <fullName evidence="7">Sulfate permease</fullName>
    </submittedName>
</protein>
<keyword evidence="8" id="KW-1185">Reference proteome</keyword>
<comment type="caution">
    <text evidence="7">The sequence shown here is derived from an EMBL/GenBank/DDBJ whole genome shotgun (WGS) entry which is preliminary data.</text>
</comment>
<feature type="transmembrane region" description="Helical" evidence="5">
    <location>
        <begin position="178"/>
        <end position="195"/>
    </location>
</feature>
<dbReference type="GO" id="GO:0016020">
    <property type="term" value="C:membrane"/>
    <property type="evidence" value="ECO:0007669"/>
    <property type="project" value="UniProtKB-SubCell"/>
</dbReference>
<dbReference type="CDD" id="cd07042">
    <property type="entry name" value="STAS_SulP_like_sulfate_transporter"/>
    <property type="match status" value="1"/>
</dbReference>
<feature type="transmembrane region" description="Helical" evidence="5">
    <location>
        <begin position="248"/>
        <end position="265"/>
    </location>
</feature>
<sequence>MQKFFPFLQWLTNYRKTDFSKDLVAGLTVGIVLIPQGMAYAMIAGLPPVYGLYASIFPLLVYLFLGTSKNVGVGPVAMDSLLVAAGLGALAITGVENYIAMAIFLAFMVGAIQLFLGISRMGFLVNFLSKPVISGFTSAAALIIIFSQLKHLIGADIERSNKFHQLILNAFEKVSDTNIADFAIGLVGILIIVGLKKWSKKIPSILLVVILGILAVYFLNLEDYGVKIVGTIPTGLPSFKVPNMSLESALSIWPIALTLALVGYLETISIGKALEEKEGVETIDANQELVALGTSNIVGSFFQSYGSTASFSRSAINYESGVKTNLAAIFAVLLVVLTLLFLTPLFYYLPNAVLASIIMVSVFSLIDFAYAKNLWYNRKDEFVILLVTFLITLFIGIPQGILIGVLFSLLLMVYRTSNPHFAVLGNIEGSEYYKNINRFGDEVIIRDDLLIVRFDAQLYFGNAGFFKRQLFKEISGKGSTLKGVILNAEAINYIDSSAAQMLTKVIKEIHERGLHFSVAGAIGPTRDIIFSSGIIKELGKEHLFVKTKDAVAHFDDPNCISALQGKVANQNRTLK</sequence>
<dbReference type="Pfam" id="PF01740">
    <property type="entry name" value="STAS"/>
    <property type="match status" value="1"/>
</dbReference>
<dbReference type="Gene3D" id="3.30.750.24">
    <property type="entry name" value="STAS domain"/>
    <property type="match status" value="1"/>
</dbReference>
<dbReference type="SUPFAM" id="SSF52091">
    <property type="entry name" value="SpoIIaa-like"/>
    <property type="match status" value="1"/>
</dbReference>
<feature type="transmembrane region" description="Helical" evidence="5">
    <location>
        <begin position="72"/>
        <end position="92"/>
    </location>
</feature>
<evidence type="ECO:0000256" key="1">
    <source>
        <dbReference type="ARBA" id="ARBA00004141"/>
    </source>
</evidence>